<accession>A0A7R8AQ57</accession>
<dbReference type="Gene3D" id="1.20.1250.20">
    <property type="entry name" value="MFS general substrate transporter like domains"/>
    <property type="match status" value="2"/>
</dbReference>
<sequence length="491" mass="54230">MSRGSDIVDKSDEGPMSQHIGNIAEGEKVSDPNPWDAETRRQERRLVRKLDMTLMPMVWVLYLFNYLDRNNIAQARLNSFEQDLHLEGSQYNTAISILNVGYMLMQLPSNMIITRVRPSLYIAIWVCVWSCVSACTGAVHNYGQLIAVRLILGVSEAPFFPGVFYLLSCWYTKKELALRTAVLYSGLVLATAFSGLLAAGIFSGLDGSRGLAGWRWLFIIEGAGSFIAGVGALFLLPDFPGTRTGSTKWLFSESECVLAIERIQRDQVSNQEADRSVWLGLKSAVKDPRVAVFALMLCANHTAYGFNNFYPSIVKGFQLGNTVVTLLCTCPPYIVGALISFGVAWSSDRLGDRGYHIGGSMATAVIGFVISVSTLNTAARYFSSFLYICGCFAANSLVYTWAASAVSQTPEKRACATAIINLTSQFGNIWSPYFFRDGDEPRYTLAMILMMAFSVLSIGCCAVMKWTLNRDNRKLIARYQGTGQEPNLHVL</sequence>
<reference evidence="10" key="2">
    <citation type="submission" date="2021-02" db="EMBL/GenBank/DDBJ databases">
        <title>Aspergillus puulaauensis MK2 genome sequence.</title>
        <authorList>
            <person name="Futagami T."/>
            <person name="Mori K."/>
            <person name="Kadooka C."/>
            <person name="Tanaka T."/>
        </authorList>
    </citation>
    <scope>NUCLEOTIDE SEQUENCE</scope>
    <source>
        <strain evidence="10">MK2</strain>
    </source>
</reference>
<evidence type="ECO:0000256" key="5">
    <source>
        <dbReference type="ARBA" id="ARBA00022989"/>
    </source>
</evidence>
<evidence type="ECO:0000313" key="10">
    <source>
        <dbReference type="EMBL" id="BCS26697.1"/>
    </source>
</evidence>
<dbReference type="EMBL" id="AP024447">
    <property type="protein sequence ID" value="BCS26697.1"/>
    <property type="molecule type" value="Genomic_DNA"/>
</dbReference>
<evidence type="ECO:0000256" key="1">
    <source>
        <dbReference type="ARBA" id="ARBA00004141"/>
    </source>
</evidence>
<dbReference type="KEGG" id="apuu:APUU_51408A"/>
<proteinExistence type="inferred from homology"/>
<keyword evidence="5 8" id="KW-1133">Transmembrane helix</keyword>
<dbReference type="PANTHER" id="PTHR43791">
    <property type="entry name" value="PERMEASE-RELATED"/>
    <property type="match status" value="1"/>
</dbReference>
<dbReference type="Pfam" id="PF07690">
    <property type="entry name" value="MFS_1"/>
    <property type="match status" value="1"/>
</dbReference>
<evidence type="ECO:0000259" key="9">
    <source>
        <dbReference type="PROSITE" id="PS50850"/>
    </source>
</evidence>
<feature type="transmembrane region" description="Helical" evidence="8">
    <location>
        <begin position="146"/>
        <end position="169"/>
    </location>
</feature>
<evidence type="ECO:0000256" key="7">
    <source>
        <dbReference type="SAM" id="MobiDB-lite"/>
    </source>
</evidence>
<keyword evidence="11" id="KW-1185">Reference proteome</keyword>
<evidence type="ECO:0000256" key="2">
    <source>
        <dbReference type="ARBA" id="ARBA00008335"/>
    </source>
</evidence>
<organism evidence="10 11">
    <name type="scientific">Aspergillus puulaauensis</name>
    <dbReference type="NCBI Taxonomy" id="1220207"/>
    <lineage>
        <taxon>Eukaryota</taxon>
        <taxon>Fungi</taxon>
        <taxon>Dikarya</taxon>
        <taxon>Ascomycota</taxon>
        <taxon>Pezizomycotina</taxon>
        <taxon>Eurotiomycetes</taxon>
        <taxon>Eurotiomycetidae</taxon>
        <taxon>Eurotiales</taxon>
        <taxon>Aspergillaceae</taxon>
        <taxon>Aspergillus</taxon>
    </lineage>
</organism>
<dbReference type="Proteomes" id="UP000654913">
    <property type="component" value="Chromosome 5"/>
</dbReference>
<feature type="transmembrane region" description="Helical" evidence="8">
    <location>
        <begin position="445"/>
        <end position="468"/>
    </location>
</feature>
<dbReference type="GeneID" id="64976702"/>
<evidence type="ECO:0000256" key="4">
    <source>
        <dbReference type="ARBA" id="ARBA00022692"/>
    </source>
</evidence>
<dbReference type="FunFam" id="1.20.1250.20:FF:000013">
    <property type="entry name" value="MFS general substrate transporter"/>
    <property type="match status" value="1"/>
</dbReference>
<evidence type="ECO:0000256" key="3">
    <source>
        <dbReference type="ARBA" id="ARBA00022448"/>
    </source>
</evidence>
<evidence type="ECO:0000256" key="8">
    <source>
        <dbReference type="SAM" id="Phobius"/>
    </source>
</evidence>
<keyword evidence="6 8" id="KW-0472">Membrane</keyword>
<feature type="transmembrane region" description="Helical" evidence="8">
    <location>
        <begin position="322"/>
        <end position="345"/>
    </location>
</feature>
<feature type="domain" description="Major facilitator superfamily (MFS) profile" evidence="9">
    <location>
        <begin position="54"/>
        <end position="469"/>
    </location>
</feature>
<keyword evidence="3" id="KW-0813">Transport</keyword>
<comment type="similarity">
    <text evidence="2">Belongs to the major facilitator superfamily.</text>
</comment>
<name>A0A7R8AQ57_9EURO</name>
<feature type="transmembrane region" description="Helical" evidence="8">
    <location>
        <begin position="214"/>
        <end position="236"/>
    </location>
</feature>
<reference evidence="10" key="1">
    <citation type="submission" date="2021-01" db="EMBL/GenBank/DDBJ databases">
        <authorList>
            <consortium name="Aspergillus puulaauensis MK2 genome sequencing consortium"/>
            <person name="Kazuki M."/>
            <person name="Futagami T."/>
        </authorList>
    </citation>
    <scope>NUCLEOTIDE SEQUENCE</scope>
    <source>
        <strain evidence="10">MK2</strain>
    </source>
</reference>
<dbReference type="PANTHER" id="PTHR43791:SF62">
    <property type="entry name" value="MAJOR FACILITATOR SUPERFAMILY (MFS) PROFILE DOMAIN-CONTAINING PROTEIN"/>
    <property type="match status" value="1"/>
</dbReference>
<dbReference type="InterPro" id="IPR011701">
    <property type="entry name" value="MFS"/>
</dbReference>
<dbReference type="GO" id="GO:0016020">
    <property type="term" value="C:membrane"/>
    <property type="evidence" value="ECO:0007669"/>
    <property type="project" value="UniProtKB-SubCell"/>
</dbReference>
<dbReference type="GO" id="GO:0022857">
    <property type="term" value="F:transmembrane transporter activity"/>
    <property type="evidence" value="ECO:0007669"/>
    <property type="project" value="InterPro"/>
</dbReference>
<dbReference type="InterPro" id="IPR020846">
    <property type="entry name" value="MFS_dom"/>
</dbReference>
<keyword evidence="4 8" id="KW-0812">Transmembrane</keyword>
<feature type="transmembrane region" description="Helical" evidence="8">
    <location>
        <begin position="381"/>
        <end position="402"/>
    </location>
</feature>
<dbReference type="InterPro" id="IPR036259">
    <property type="entry name" value="MFS_trans_sf"/>
</dbReference>
<dbReference type="PROSITE" id="PS50850">
    <property type="entry name" value="MFS"/>
    <property type="match status" value="1"/>
</dbReference>
<dbReference type="AlphaFoldDB" id="A0A7R8AQ57"/>
<feature type="transmembrane region" description="Helical" evidence="8">
    <location>
        <begin position="357"/>
        <end position="375"/>
    </location>
</feature>
<feature type="compositionally biased region" description="Basic and acidic residues" evidence="7">
    <location>
        <begin position="1"/>
        <end position="13"/>
    </location>
</feature>
<feature type="transmembrane region" description="Helical" evidence="8">
    <location>
        <begin position="181"/>
        <end position="202"/>
    </location>
</feature>
<dbReference type="RefSeq" id="XP_041558891.1">
    <property type="nucleotide sequence ID" value="XM_041706513.1"/>
</dbReference>
<evidence type="ECO:0000256" key="6">
    <source>
        <dbReference type="ARBA" id="ARBA00023136"/>
    </source>
</evidence>
<comment type="subcellular location">
    <subcellularLocation>
        <location evidence="1">Membrane</location>
        <topology evidence="1">Multi-pass membrane protein</topology>
    </subcellularLocation>
</comment>
<gene>
    <name evidence="10" type="ORF">APUU_51408A</name>
</gene>
<feature type="transmembrane region" description="Helical" evidence="8">
    <location>
        <begin position="119"/>
        <end position="140"/>
    </location>
</feature>
<dbReference type="OrthoDB" id="2250022at2759"/>
<evidence type="ECO:0000313" key="11">
    <source>
        <dbReference type="Proteomes" id="UP000654913"/>
    </source>
</evidence>
<feature type="region of interest" description="Disordered" evidence="7">
    <location>
        <begin position="1"/>
        <end position="37"/>
    </location>
</feature>
<protein>
    <recommendedName>
        <fullName evidence="9">Major facilitator superfamily (MFS) profile domain-containing protein</fullName>
    </recommendedName>
</protein>
<dbReference type="FunFam" id="1.20.1250.20:FF:000057">
    <property type="entry name" value="MFS general substrate transporter"/>
    <property type="match status" value="1"/>
</dbReference>
<dbReference type="SUPFAM" id="SSF103473">
    <property type="entry name" value="MFS general substrate transporter"/>
    <property type="match status" value="1"/>
</dbReference>